<evidence type="ECO:0000313" key="3">
    <source>
        <dbReference type="Proteomes" id="UP000699462"/>
    </source>
</evidence>
<dbReference type="Proteomes" id="UP000699462">
    <property type="component" value="Unassembled WGS sequence"/>
</dbReference>
<gene>
    <name evidence="2" type="ORF">P879_10420</name>
</gene>
<dbReference type="EMBL" id="JTDF01010394">
    <property type="protein sequence ID" value="KAF8563889.1"/>
    <property type="molecule type" value="Genomic_DNA"/>
</dbReference>
<proteinExistence type="predicted"/>
<evidence type="ECO:0000313" key="2">
    <source>
        <dbReference type="EMBL" id="KAF8563889.1"/>
    </source>
</evidence>
<keyword evidence="3" id="KW-1185">Reference proteome</keyword>
<comment type="caution">
    <text evidence="2">The sequence shown here is derived from an EMBL/GenBank/DDBJ whole genome shotgun (WGS) entry which is preliminary data.</text>
</comment>
<organism evidence="2 3">
    <name type="scientific">Paragonimus westermani</name>
    <dbReference type="NCBI Taxonomy" id="34504"/>
    <lineage>
        <taxon>Eukaryota</taxon>
        <taxon>Metazoa</taxon>
        <taxon>Spiralia</taxon>
        <taxon>Lophotrochozoa</taxon>
        <taxon>Platyhelminthes</taxon>
        <taxon>Trematoda</taxon>
        <taxon>Digenea</taxon>
        <taxon>Plagiorchiida</taxon>
        <taxon>Troglotremata</taxon>
        <taxon>Troglotrematidae</taxon>
        <taxon>Paragonimus</taxon>
    </lineage>
</organism>
<feature type="region of interest" description="Disordered" evidence="1">
    <location>
        <begin position="56"/>
        <end position="75"/>
    </location>
</feature>
<name>A0A8T0D7Q0_9TREM</name>
<evidence type="ECO:0000256" key="1">
    <source>
        <dbReference type="SAM" id="MobiDB-lite"/>
    </source>
</evidence>
<sequence length="75" mass="8296">MVHAKSNGVCFVLLPQALKTPRMRVIGFRPQSIRKLAAATWSHKNGFTIIQSSERQKVGDRNGCSSHSSPYPLCV</sequence>
<reference evidence="2 3" key="1">
    <citation type="submission" date="2019-07" db="EMBL/GenBank/DDBJ databases">
        <title>Annotation for the trematode Paragonimus westermani.</title>
        <authorList>
            <person name="Choi Y.-J."/>
        </authorList>
    </citation>
    <scope>NUCLEOTIDE SEQUENCE [LARGE SCALE GENOMIC DNA]</scope>
    <source>
        <strain evidence="2">180907_Pwestermani</strain>
    </source>
</reference>
<protein>
    <submittedName>
        <fullName evidence="2">Uncharacterized protein</fullName>
    </submittedName>
</protein>
<dbReference type="AlphaFoldDB" id="A0A8T0D7Q0"/>
<accession>A0A8T0D7Q0</accession>